<organism evidence="2 3">
    <name type="scientific">Linnemannia schmuckeri</name>
    <dbReference type="NCBI Taxonomy" id="64567"/>
    <lineage>
        <taxon>Eukaryota</taxon>
        <taxon>Fungi</taxon>
        <taxon>Fungi incertae sedis</taxon>
        <taxon>Mucoromycota</taxon>
        <taxon>Mortierellomycotina</taxon>
        <taxon>Mortierellomycetes</taxon>
        <taxon>Mortierellales</taxon>
        <taxon>Mortierellaceae</taxon>
        <taxon>Linnemannia</taxon>
    </lineage>
</organism>
<dbReference type="OrthoDB" id="2407287at2759"/>
<evidence type="ECO:0000313" key="2">
    <source>
        <dbReference type="EMBL" id="KAF9152622.1"/>
    </source>
</evidence>
<accession>A0A9P5S1E0</accession>
<comment type="caution">
    <text evidence="2">The sequence shown here is derived from an EMBL/GenBank/DDBJ whole genome shotgun (WGS) entry which is preliminary data.</text>
</comment>
<proteinExistence type="predicted"/>
<evidence type="ECO:0000256" key="1">
    <source>
        <dbReference type="SAM" id="MobiDB-lite"/>
    </source>
</evidence>
<dbReference type="EMBL" id="JAAAUQ010000231">
    <property type="protein sequence ID" value="KAF9152622.1"/>
    <property type="molecule type" value="Genomic_DNA"/>
</dbReference>
<protein>
    <submittedName>
        <fullName evidence="2">Uncharacterized protein</fullName>
    </submittedName>
</protein>
<evidence type="ECO:0000313" key="3">
    <source>
        <dbReference type="Proteomes" id="UP000748756"/>
    </source>
</evidence>
<dbReference type="AlphaFoldDB" id="A0A9P5S1E0"/>
<sequence>MIIPIHVRYVLKDLWVQVDLPRDMPVHKARDLILSKCRLTSVPLQTPTASSVSTASQVKMTSDNLDTTPSTSLRARDPSHFRADLLDVKWHQDESSSLLTLHCDVASSPSRNHRSSCSAQDDESFNDQESIDDDEAELRAEELIVSDLFGQSLSRSLAGRLQTRELLQLTATLSSGTPA</sequence>
<name>A0A9P5S1E0_9FUNG</name>
<feature type="compositionally biased region" description="Acidic residues" evidence="1">
    <location>
        <begin position="120"/>
        <end position="132"/>
    </location>
</feature>
<keyword evidence="3" id="KW-1185">Reference proteome</keyword>
<reference evidence="2" key="1">
    <citation type="journal article" date="2020" name="Fungal Divers.">
        <title>Resolving the Mortierellaceae phylogeny through synthesis of multi-gene phylogenetics and phylogenomics.</title>
        <authorList>
            <person name="Vandepol N."/>
            <person name="Liber J."/>
            <person name="Desiro A."/>
            <person name="Na H."/>
            <person name="Kennedy M."/>
            <person name="Barry K."/>
            <person name="Grigoriev I.V."/>
            <person name="Miller A.N."/>
            <person name="O'Donnell K."/>
            <person name="Stajich J.E."/>
            <person name="Bonito G."/>
        </authorList>
    </citation>
    <scope>NUCLEOTIDE SEQUENCE</scope>
    <source>
        <strain evidence="2">NRRL 6426</strain>
    </source>
</reference>
<feature type="compositionally biased region" description="Polar residues" evidence="1">
    <location>
        <begin position="53"/>
        <end position="73"/>
    </location>
</feature>
<feature type="region of interest" description="Disordered" evidence="1">
    <location>
        <begin position="107"/>
        <end position="132"/>
    </location>
</feature>
<feature type="region of interest" description="Disordered" evidence="1">
    <location>
        <begin position="53"/>
        <end position="74"/>
    </location>
</feature>
<gene>
    <name evidence="2" type="ORF">BG015_004992</name>
</gene>
<feature type="compositionally biased region" description="Low complexity" evidence="1">
    <location>
        <begin position="107"/>
        <end position="118"/>
    </location>
</feature>
<dbReference type="Proteomes" id="UP000748756">
    <property type="component" value="Unassembled WGS sequence"/>
</dbReference>